<protein>
    <submittedName>
        <fullName evidence="2">Uncharacterized protein</fullName>
    </submittedName>
</protein>
<organism evidence="2 3">
    <name type="scientific">Metabacillus niabensis</name>
    <dbReference type="NCBI Taxonomy" id="324854"/>
    <lineage>
        <taxon>Bacteria</taxon>
        <taxon>Bacillati</taxon>
        <taxon>Bacillota</taxon>
        <taxon>Bacilli</taxon>
        <taxon>Bacillales</taxon>
        <taxon>Bacillaceae</taxon>
        <taxon>Metabacillus</taxon>
    </lineage>
</organism>
<dbReference type="EMBL" id="JAUSTZ010000021">
    <property type="protein sequence ID" value="MDQ0228447.1"/>
    <property type="molecule type" value="Genomic_DNA"/>
</dbReference>
<sequence>MHPSFYQASIIVLFCLVSLVIIWFSMDEKQKE</sequence>
<keyword evidence="1" id="KW-1133">Transmembrane helix</keyword>
<evidence type="ECO:0000256" key="1">
    <source>
        <dbReference type="SAM" id="Phobius"/>
    </source>
</evidence>
<accession>A0ABT9Z861</accession>
<comment type="caution">
    <text evidence="2">The sequence shown here is derived from an EMBL/GenBank/DDBJ whole genome shotgun (WGS) entry which is preliminary data.</text>
</comment>
<keyword evidence="1" id="KW-0812">Transmembrane</keyword>
<name>A0ABT9Z861_9BACI</name>
<reference evidence="2 3" key="1">
    <citation type="submission" date="2023-07" db="EMBL/GenBank/DDBJ databases">
        <title>Genomic Encyclopedia of Type Strains, Phase IV (KMG-IV): sequencing the most valuable type-strain genomes for metagenomic binning, comparative biology and taxonomic classification.</title>
        <authorList>
            <person name="Goeker M."/>
        </authorList>
    </citation>
    <scope>NUCLEOTIDE SEQUENCE [LARGE SCALE GENOMIC DNA]</scope>
    <source>
        <strain evidence="2 3">DSM 17723</strain>
    </source>
</reference>
<evidence type="ECO:0000313" key="3">
    <source>
        <dbReference type="Proteomes" id="UP001232245"/>
    </source>
</evidence>
<evidence type="ECO:0000313" key="2">
    <source>
        <dbReference type="EMBL" id="MDQ0228447.1"/>
    </source>
</evidence>
<feature type="transmembrane region" description="Helical" evidence="1">
    <location>
        <begin position="6"/>
        <end position="26"/>
    </location>
</feature>
<keyword evidence="1" id="KW-0472">Membrane</keyword>
<gene>
    <name evidence="2" type="ORF">J2S02_004830</name>
</gene>
<proteinExistence type="predicted"/>
<keyword evidence="3" id="KW-1185">Reference proteome</keyword>
<dbReference type="Proteomes" id="UP001232245">
    <property type="component" value="Unassembled WGS sequence"/>
</dbReference>